<dbReference type="PANTHER" id="PTHR10339:SF27">
    <property type="entry name" value="NAD(P)(+)--ARGININE ADP-RIBOSYLTRANSFERASE"/>
    <property type="match status" value="1"/>
</dbReference>
<evidence type="ECO:0000256" key="3">
    <source>
        <dbReference type="ARBA" id="ARBA00022679"/>
    </source>
</evidence>
<comment type="similarity">
    <text evidence="1 10">Belongs to the Arg-specific ADP-ribosyltransferase family.</text>
</comment>
<comment type="catalytic activity">
    <reaction evidence="9 10">
        <text>L-arginyl-[protein] + NAD(+) = N(omega)-(ADP-D-ribosyl)-L-arginyl-[protein] + nicotinamide + H(+)</text>
        <dbReference type="Rhea" id="RHEA:19149"/>
        <dbReference type="Rhea" id="RHEA-COMP:10532"/>
        <dbReference type="Rhea" id="RHEA-COMP:15087"/>
        <dbReference type="ChEBI" id="CHEBI:15378"/>
        <dbReference type="ChEBI" id="CHEBI:17154"/>
        <dbReference type="ChEBI" id="CHEBI:29965"/>
        <dbReference type="ChEBI" id="CHEBI:57540"/>
        <dbReference type="ChEBI" id="CHEBI:142554"/>
        <dbReference type="EC" id="2.4.2.31"/>
    </reaction>
</comment>
<keyword evidence="4" id="KW-0548">Nucleotidyltransferase</keyword>
<name>A0A3N0Z8D0_ANAGA</name>
<feature type="signal peptide" evidence="10">
    <location>
        <begin position="1"/>
        <end position="16"/>
    </location>
</feature>
<evidence type="ECO:0000256" key="7">
    <source>
        <dbReference type="ARBA" id="ARBA00023027"/>
    </source>
</evidence>
<evidence type="ECO:0000256" key="6">
    <source>
        <dbReference type="ARBA" id="ARBA00022857"/>
    </source>
</evidence>
<dbReference type="PRINTS" id="PR00970">
    <property type="entry name" value="RIBTRNSFRASE"/>
</dbReference>
<feature type="chain" id="PRO_5017847470" description="NAD(P)(+)--arginine ADP-ribosyltransferase" evidence="10">
    <location>
        <begin position="17"/>
        <end position="396"/>
    </location>
</feature>
<evidence type="ECO:0000256" key="4">
    <source>
        <dbReference type="ARBA" id="ARBA00022695"/>
    </source>
</evidence>
<keyword evidence="2 10" id="KW-0328">Glycosyltransferase</keyword>
<protein>
    <recommendedName>
        <fullName evidence="10">NAD(P)(+)--arginine ADP-ribosyltransferase</fullName>
        <ecNumber evidence="10">2.4.2.31</ecNumber>
    </recommendedName>
    <alternativeName>
        <fullName evidence="10">Mono(ADP-ribosyl)transferase</fullName>
    </alternativeName>
</protein>
<dbReference type="GO" id="GO:0003950">
    <property type="term" value="F:NAD+ poly-ADP-ribosyltransferase activity"/>
    <property type="evidence" value="ECO:0007669"/>
    <property type="project" value="TreeGrafter"/>
</dbReference>
<evidence type="ECO:0000256" key="5">
    <source>
        <dbReference type="ARBA" id="ARBA00022729"/>
    </source>
</evidence>
<evidence type="ECO:0000256" key="10">
    <source>
        <dbReference type="RuleBase" id="RU361228"/>
    </source>
</evidence>
<keyword evidence="5 10" id="KW-0732">Signal</keyword>
<dbReference type="FunFam" id="3.90.176.10:FF:000001">
    <property type="entry name" value="NAD(P)(+)--arginine ADP-ribosyltransferase"/>
    <property type="match status" value="1"/>
</dbReference>
<evidence type="ECO:0000313" key="11">
    <source>
        <dbReference type="EMBL" id="ROL54706.1"/>
    </source>
</evidence>
<dbReference type="PROSITE" id="PS51996">
    <property type="entry name" value="TR_MART"/>
    <property type="match status" value="1"/>
</dbReference>
<dbReference type="EC" id="2.4.2.31" evidence="10"/>
<keyword evidence="7 10" id="KW-0520">NAD</keyword>
<dbReference type="OrthoDB" id="423533at2759"/>
<dbReference type="GO" id="GO:0016779">
    <property type="term" value="F:nucleotidyltransferase activity"/>
    <property type="evidence" value="ECO:0007669"/>
    <property type="project" value="UniProtKB-KW"/>
</dbReference>
<dbReference type="Gene3D" id="3.90.176.10">
    <property type="entry name" value="Toxin ADP-ribosyltransferase, Chain A, domain 1"/>
    <property type="match status" value="1"/>
</dbReference>
<evidence type="ECO:0000256" key="8">
    <source>
        <dbReference type="ARBA" id="ARBA00023157"/>
    </source>
</evidence>
<dbReference type="AlphaFoldDB" id="A0A3N0Z8D0"/>
<proteinExistence type="inferred from homology"/>
<organism evidence="11 12">
    <name type="scientific">Anabarilius grahami</name>
    <name type="common">Kanglang fish</name>
    <name type="synonym">Barilius grahami</name>
    <dbReference type="NCBI Taxonomy" id="495550"/>
    <lineage>
        <taxon>Eukaryota</taxon>
        <taxon>Metazoa</taxon>
        <taxon>Chordata</taxon>
        <taxon>Craniata</taxon>
        <taxon>Vertebrata</taxon>
        <taxon>Euteleostomi</taxon>
        <taxon>Actinopterygii</taxon>
        <taxon>Neopterygii</taxon>
        <taxon>Teleostei</taxon>
        <taxon>Ostariophysi</taxon>
        <taxon>Cypriniformes</taxon>
        <taxon>Xenocyprididae</taxon>
        <taxon>Xenocypridinae</taxon>
        <taxon>Xenocypridinae incertae sedis</taxon>
        <taxon>Anabarilius</taxon>
    </lineage>
</organism>
<evidence type="ECO:0000256" key="1">
    <source>
        <dbReference type="ARBA" id="ARBA00009558"/>
    </source>
</evidence>
<keyword evidence="6 10" id="KW-0521">NADP</keyword>
<dbReference type="EMBL" id="RJVU01006538">
    <property type="protein sequence ID" value="ROL54706.1"/>
    <property type="molecule type" value="Genomic_DNA"/>
</dbReference>
<dbReference type="InterPro" id="IPR050999">
    <property type="entry name" value="ADP-ribosyltransferase_ARG"/>
</dbReference>
<comment type="caution">
    <text evidence="11">The sequence shown here is derived from an EMBL/GenBank/DDBJ whole genome shotgun (WGS) entry which is preliminary data.</text>
</comment>
<dbReference type="Pfam" id="PF01129">
    <property type="entry name" value="ART"/>
    <property type="match status" value="1"/>
</dbReference>
<dbReference type="InterPro" id="IPR000768">
    <property type="entry name" value="ART"/>
</dbReference>
<keyword evidence="3 10" id="KW-0808">Transferase</keyword>
<dbReference type="PANTHER" id="PTHR10339">
    <property type="entry name" value="ADP-RIBOSYLTRANSFERASE"/>
    <property type="match status" value="1"/>
</dbReference>
<evidence type="ECO:0000313" key="12">
    <source>
        <dbReference type="Proteomes" id="UP000281406"/>
    </source>
</evidence>
<reference evidence="11 12" key="1">
    <citation type="submission" date="2018-10" db="EMBL/GenBank/DDBJ databases">
        <title>Genome assembly for a Yunnan-Guizhou Plateau 3E fish, Anabarilius grahami (Regan), and its evolutionary and genetic applications.</title>
        <authorList>
            <person name="Jiang W."/>
        </authorList>
    </citation>
    <scope>NUCLEOTIDE SEQUENCE [LARGE SCALE GENOMIC DNA]</scope>
    <source>
        <strain evidence="11">AG-KIZ</strain>
        <tissue evidence="11">Muscle</tissue>
    </source>
</reference>
<dbReference type="GO" id="GO:0106274">
    <property type="term" value="F:NAD+-protein-arginine ADP-ribosyltransferase activity"/>
    <property type="evidence" value="ECO:0007669"/>
    <property type="project" value="UniProtKB-EC"/>
</dbReference>
<dbReference type="SUPFAM" id="SSF56399">
    <property type="entry name" value="ADP-ribosylation"/>
    <property type="match status" value="1"/>
</dbReference>
<evidence type="ECO:0000256" key="2">
    <source>
        <dbReference type="ARBA" id="ARBA00022676"/>
    </source>
</evidence>
<keyword evidence="12" id="KW-1185">Reference proteome</keyword>
<dbReference type="Proteomes" id="UP000281406">
    <property type="component" value="Unassembled WGS sequence"/>
</dbReference>
<accession>A0A3N0Z8D0</accession>
<sequence length="396" mass="46211">MLLIIEALLLISSALGQDHRAAVEGKIYPLDMALNSVDDQYDGCTEKMAHLVKTKYLEREINNSTEFKKAWQEGEMNATAPEDNMTRNNSIAIYVYTNFDSSVYSSFNMAIHNGKQNYTEQTFKWYSLQFLLTDAIQILTEAQEKCKLTYRGTTVEFFKNMTGEVVRFGSFTSSSLDRTVAKSFGTKSCFEIKTCNGANVIKYSKYPEQKEVLIPPYEKFKVTAVRTRRYQKDLWCETVYELESSGTRSDLNCSVAFNNSIRFTKYTSAFIMCAFCRCFCRKIRASRSYFKINRFEAFTDVGRLCGCLEINWLEEHRLNQAGRNFYTERHLLRRGRLNPTIREMYTENQQLWRCRFSHTHIHPEREISQKLRCYQFLHSVGTDRITLALLKPCCRV</sequence>
<keyword evidence="8" id="KW-1015">Disulfide bond</keyword>
<evidence type="ECO:0000256" key="9">
    <source>
        <dbReference type="ARBA" id="ARBA00047597"/>
    </source>
</evidence>
<gene>
    <name evidence="11" type="ORF">DPX16_1592</name>
</gene>